<reference evidence="1" key="1">
    <citation type="submission" date="2020-08" db="EMBL/GenBank/DDBJ databases">
        <title>Genome public.</title>
        <authorList>
            <person name="Liu C."/>
            <person name="Sun Q."/>
        </authorList>
    </citation>
    <scope>NUCLEOTIDE SEQUENCE</scope>
    <source>
        <strain evidence="1">BX7</strain>
    </source>
</reference>
<dbReference type="InterPro" id="IPR030489">
    <property type="entry name" value="TR_Rrf2-type_CS"/>
</dbReference>
<dbReference type="PROSITE" id="PS01332">
    <property type="entry name" value="HTH_RRF2_1"/>
    <property type="match status" value="1"/>
</dbReference>
<dbReference type="AlphaFoldDB" id="A0A926DDA7"/>
<dbReference type="GO" id="GO:0003700">
    <property type="term" value="F:DNA-binding transcription factor activity"/>
    <property type="evidence" value="ECO:0007669"/>
    <property type="project" value="TreeGrafter"/>
</dbReference>
<dbReference type="PANTHER" id="PTHR33221:SF2">
    <property type="entry name" value="TRANSCRIPTIONAL REGULATOR"/>
    <property type="match status" value="1"/>
</dbReference>
<dbReference type="GO" id="GO:0005829">
    <property type="term" value="C:cytosol"/>
    <property type="evidence" value="ECO:0007669"/>
    <property type="project" value="TreeGrafter"/>
</dbReference>
<dbReference type="NCBIfam" id="TIGR00738">
    <property type="entry name" value="rrf2_super"/>
    <property type="match status" value="1"/>
</dbReference>
<comment type="caution">
    <text evidence="1">The sequence shown here is derived from an EMBL/GenBank/DDBJ whole genome shotgun (WGS) entry which is preliminary data.</text>
</comment>
<dbReference type="RefSeq" id="WP_249299475.1">
    <property type="nucleotide sequence ID" value="NZ_JACRSP010000001.1"/>
</dbReference>
<dbReference type="Proteomes" id="UP000620366">
    <property type="component" value="Unassembled WGS sequence"/>
</dbReference>
<dbReference type="InterPro" id="IPR036388">
    <property type="entry name" value="WH-like_DNA-bd_sf"/>
</dbReference>
<gene>
    <name evidence="1" type="ORF">H8695_03455</name>
</gene>
<evidence type="ECO:0000313" key="2">
    <source>
        <dbReference type="Proteomes" id="UP000620366"/>
    </source>
</evidence>
<accession>A0A926DDA7</accession>
<protein>
    <submittedName>
        <fullName evidence="1">Rrf2 family transcriptional regulator</fullName>
    </submittedName>
</protein>
<dbReference type="InterPro" id="IPR036390">
    <property type="entry name" value="WH_DNA-bd_sf"/>
</dbReference>
<dbReference type="Pfam" id="PF02082">
    <property type="entry name" value="Rrf2"/>
    <property type="match status" value="1"/>
</dbReference>
<dbReference type="InterPro" id="IPR000944">
    <property type="entry name" value="Tscrpt_reg_Rrf2"/>
</dbReference>
<proteinExistence type="predicted"/>
<sequence>MRITQEADYAVRIIYFLSRDGKKSDAKSISEAIGVTTRFSLKILRKLTQAGYIKSFKGASGGYMLQKPANEITLHDVITLIDGPIEINKCLRADFDCTRMDDKNCCPFHIFFEQLSADIAGRLSEVTFADVD</sequence>
<organism evidence="1 2">
    <name type="scientific">Feifania hominis</name>
    <dbReference type="NCBI Taxonomy" id="2763660"/>
    <lineage>
        <taxon>Bacteria</taxon>
        <taxon>Bacillati</taxon>
        <taxon>Bacillota</taxon>
        <taxon>Clostridia</taxon>
        <taxon>Eubacteriales</taxon>
        <taxon>Feifaniaceae</taxon>
        <taxon>Feifania</taxon>
    </lineage>
</organism>
<keyword evidence="2" id="KW-1185">Reference proteome</keyword>
<dbReference type="PANTHER" id="PTHR33221">
    <property type="entry name" value="WINGED HELIX-TURN-HELIX TRANSCRIPTIONAL REGULATOR, RRF2 FAMILY"/>
    <property type="match status" value="1"/>
</dbReference>
<evidence type="ECO:0000313" key="1">
    <source>
        <dbReference type="EMBL" id="MBC8535747.1"/>
    </source>
</evidence>
<dbReference type="SUPFAM" id="SSF46785">
    <property type="entry name" value="Winged helix' DNA-binding domain"/>
    <property type="match status" value="1"/>
</dbReference>
<dbReference type="PROSITE" id="PS51197">
    <property type="entry name" value="HTH_RRF2_2"/>
    <property type="match status" value="1"/>
</dbReference>
<dbReference type="EMBL" id="JACRSP010000001">
    <property type="protein sequence ID" value="MBC8535747.1"/>
    <property type="molecule type" value="Genomic_DNA"/>
</dbReference>
<name>A0A926DDA7_9FIRM</name>
<dbReference type="Gene3D" id="1.10.10.10">
    <property type="entry name" value="Winged helix-like DNA-binding domain superfamily/Winged helix DNA-binding domain"/>
    <property type="match status" value="1"/>
</dbReference>